<reference evidence="1" key="1">
    <citation type="submission" date="2023-04" db="EMBL/GenBank/DDBJ databases">
        <title>Co-integrate Col3M blaNDM-1-harbouring plasmids in clinical Providencia rettgeri isolates from Argentina.</title>
        <authorList>
            <person name="de Belder D."/>
            <person name="Martino F."/>
            <person name="Tijet N."/>
            <person name="Melano R.G."/>
            <person name="Faccone D."/>
            <person name="de Mendieta J.M."/>
            <person name="Rapoport M."/>
            <person name="Albornoz E."/>
            <person name="Petroni A."/>
            <person name="Tuduri E."/>
            <person name="Derdoy L."/>
            <person name="Cogut S."/>
            <person name="Errecalde L."/>
            <person name="Pasteran F."/>
            <person name="Corso A."/>
            <person name="Gomez S.A."/>
        </authorList>
    </citation>
    <scope>NUCLEOTIDE SEQUENCE</scope>
    <source>
        <strain evidence="1">PreM15628</strain>
        <plasmid evidence="1">p15628A_320</plasmid>
    </source>
</reference>
<gene>
    <name evidence="1" type="ORF">KOF27_21120</name>
</gene>
<dbReference type="InterPro" id="IPR010982">
    <property type="entry name" value="Lambda_DNA-bd_dom_sf"/>
</dbReference>
<evidence type="ECO:0000313" key="2">
    <source>
        <dbReference type="Proteomes" id="UP000682358"/>
    </source>
</evidence>
<keyword evidence="1" id="KW-0614">Plasmid</keyword>
<name>A0AAJ6FVG0_PRORE</name>
<geneLocation type="plasmid" evidence="1 2">
    <name>p15628A_320</name>
</geneLocation>
<proteinExistence type="predicted"/>
<dbReference type="SUPFAM" id="SSF47413">
    <property type="entry name" value="lambda repressor-like DNA-binding domains"/>
    <property type="match status" value="1"/>
</dbReference>
<accession>A0AAJ6FVG0</accession>
<protein>
    <submittedName>
        <fullName evidence="1">Uncharacterized protein</fullName>
    </submittedName>
</protein>
<organism evidence="1 2">
    <name type="scientific">Providencia rettgeri</name>
    <dbReference type="NCBI Taxonomy" id="587"/>
    <lineage>
        <taxon>Bacteria</taxon>
        <taxon>Pseudomonadati</taxon>
        <taxon>Pseudomonadota</taxon>
        <taxon>Gammaproteobacteria</taxon>
        <taxon>Enterobacterales</taxon>
        <taxon>Morganellaceae</taxon>
        <taxon>Providencia</taxon>
    </lineage>
</organism>
<sequence length="50" mass="5802">MKWARNPDQERAAEELGVSVRSYKRYEKAQNIAKLIELATFALSTKMTKE</sequence>
<evidence type="ECO:0000313" key="1">
    <source>
        <dbReference type="EMBL" id="WHT95723.1"/>
    </source>
</evidence>
<dbReference type="AlphaFoldDB" id="A0AAJ6FVG0"/>
<dbReference type="Gene3D" id="1.10.260.40">
    <property type="entry name" value="lambda repressor-like DNA-binding domains"/>
    <property type="match status" value="1"/>
</dbReference>
<dbReference type="GO" id="GO:0003677">
    <property type="term" value="F:DNA binding"/>
    <property type="evidence" value="ECO:0007669"/>
    <property type="project" value="InterPro"/>
</dbReference>
<dbReference type="EMBL" id="CP123373">
    <property type="protein sequence ID" value="WHT95723.1"/>
    <property type="molecule type" value="Genomic_DNA"/>
</dbReference>
<dbReference type="RefSeq" id="WP_272537156.1">
    <property type="nucleotide sequence ID" value="NZ_CP123366.1"/>
</dbReference>
<dbReference type="Proteomes" id="UP000682358">
    <property type="component" value="Plasmid p15628A_320"/>
</dbReference>